<dbReference type="RefSeq" id="WP_163316086.1">
    <property type="nucleotide sequence ID" value="NZ_JAAGAA010000006.1"/>
</dbReference>
<dbReference type="EMBL" id="JAAGAA010000006">
    <property type="protein sequence ID" value="NDV12877.1"/>
    <property type="molecule type" value="Genomic_DNA"/>
</dbReference>
<dbReference type="GO" id="GO:0051536">
    <property type="term" value="F:iron-sulfur cluster binding"/>
    <property type="evidence" value="ECO:0007669"/>
    <property type="project" value="UniProtKB-KW"/>
</dbReference>
<evidence type="ECO:0000256" key="1">
    <source>
        <dbReference type="ARBA" id="ARBA00001917"/>
    </source>
</evidence>
<keyword evidence="4" id="KW-0411">Iron-sulfur</keyword>
<comment type="caution">
    <text evidence="5">The sequence shown here is derived from an EMBL/GenBank/DDBJ whole genome shotgun (WGS) entry which is preliminary data.</text>
</comment>
<accession>A0A6B2KSG9</accession>
<dbReference type="AlphaFoldDB" id="A0A6B2KSG9"/>
<sequence>MSFYQHHVFVCCNQRAPGEDCCNNHGASELMGYMKDRVKALGLAGEGRVRVNKAGCLGRCDDGPLMVVYPQEIWYTFVDREDIDEIVDKHLLGGEVVQRLAR</sequence>
<dbReference type="Proteomes" id="UP000482578">
    <property type="component" value="Unassembled WGS sequence"/>
</dbReference>
<evidence type="ECO:0000256" key="4">
    <source>
        <dbReference type="ARBA" id="ARBA00023014"/>
    </source>
</evidence>
<dbReference type="GO" id="GO:0046872">
    <property type="term" value="F:metal ion binding"/>
    <property type="evidence" value="ECO:0007669"/>
    <property type="project" value="UniProtKB-KW"/>
</dbReference>
<gene>
    <name evidence="5" type="ORF">GZH52_08685</name>
</gene>
<evidence type="ECO:0000313" key="5">
    <source>
        <dbReference type="EMBL" id="NDV12877.1"/>
    </source>
</evidence>
<dbReference type="SUPFAM" id="SSF52833">
    <property type="entry name" value="Thioredoxin-like"/>
    <property type="match status" value="1"/>
</dbReference>
<dbReference type="CDD" id="cd02980">
    <property type="entry name" value="TRX_Fd_family"/>
    <property type="match status" value="1"/>
</dbReference>
<dbReference type="PANTHER" id="PTHR43578:SF3">
    <property type="entry name" value="NADH-QUINONE OXIDOREDUCTASE SUBUNIT F"/>
    <property type="match status" value="1"/>
</dbReference>
<evidence type="ECO:0000256" key="2">
    <source>
        <dbReference type="ARBA" id="ARBA00022723"/>
    </source>
</evidence>
<keyword evidence="2" id="KW-0479">Metal-binding</keyword>
<evidence type="ECO:0000256" key="3">
    <source>
        <dbReference type="ARBA" id="ARBA00023004"/>
    </source>
</evidence>
<dbReference type="Pfam" id="PF01257">
    <property type="entry name" value="2Fe-2S_thioredx"/>
    <property type="match status" value="1"/>
</dbReference>
<name>A0A6B2KSG9_9NEIS</name>
<reference evidence="5 6" key="1">
    <citation type="submission" date="2020-02" db="EMBL/GenBank/DDBJ databases">
        <authorList>
            <person name="Yang Z."/>
        </authorList>
    </citation>
    <scope>NUCLEOTIDE SEQUENCE [LARGE SCALE GENOMIC DNA]</scope>
    <source>
        <strain evidence="5 6">HX-7-9</strain>
    </source>
</reference>
<proteinExistence type="predicted"/>
<dbReference type="PANTHER" id="PTHR43578">
    <property type="entry name" value="NADH-QUINONE OXIDOREDUCTASE SUBUNIT F"/>
    <property type="match status" value="1"/>
</dbReference>
<organism evidence="5 6">
    <name type="scientific">Crenobacter caeni</name>
    <dbReference type="NCBI Taxonomy" id="2705474"/>
    <lineage>
        <taxon>Bacteria</taxon>
        <taxon>Pseudomonadati</taxon>
        <taxon>Pseudomonadota</taxon>
        <taxon>Betaproteobacteria</taxon>
        <taxon>Neisseriales</taxon>
        <taxon>Neisseriaceae</taxon>
        <taxon>Crenobacter</taxon>
    </lineage>
</organism>
<keyword evidence="6" id="KW-1185">Reference proteome</keyword>
<comment type="cofactor">
    <cofactor evidence="1">
        <name>FMN</name>
        <dbReference type="ChEBI" id="CHEBI:58210"/>
    </cofactor>
</comment>
<dbReference type="InterPro" id="IPR036249">
    <property type="entry name" value="Thioredoxin-like_sf"/>
</dbReference>
<keyword evidence="3" id="KW-0408">Iron</keyword>
<dbReference type="Gene3D" id="3.40.30.10">
    <property type="entry name" value="Glutaredoxin"/>
    <property type="match status" value="1"/>
</dbReference>
<protein>
    <submittedName>
        <fullName evidence="5">(2Fe-2S) ferredoxin domain-containing protein</fullName>
    </submittedName>
</protein>
<evidence type="ECO:0000313" key="6">
    <source>
        <dbReference type="Proteomes" id="UP000482578"/>
    </source>
</evidence>